<proteinExistence type="predicted"/>
<comment type="caution">
    <text evidence="1">The sequence shown here is derived from an EMBL/GenBank/DDBJ whole genome shotgun (WGS) entry which is preliminary data.</text>
</comment>
<gene>
    <name evidence="1" type="ORF">PQU95_17975</name>
</gene>
<sequence>MEKVNCIVHGWQEESFVCQHIAASLSTGKPVGFHWSVESTSRHPDAWCSECEDARVEAGGEWTPEVEEQLDIQLLCGTCYDHAKAIWVNGRKHGKVG</sequence>
<reference evidence="1 2" key="1">
    <citation type="submission" date="2023-01" db="EMBL/GenBank/DDBJ databases">
        <title>Novel species of the genus Vogesella isolated from rivers.</title>
        <authorList>
            <person name="Lu H."/>
        </authorList>
    </citation>
    <scope>NUCLEOTIDE SEQUENCE [LARGE SCALE GENOMIC DNA]</scope>
    <source>
        <strain evidence="1 2">DC21W</strain>
    </source>
</reference>
<name>A0ABT5J2M3_9NEIS</name>
<organism evidence="1 2">
    <name type="scientific">Vogesella aquatica</name>
    <dbReference type="NCBI Taxonomy" id="2984206"/>
    <lineage>
        <taxon>Bacteria</taxon>
        <taxon>Pseudomonadati</taxon>
        <taxon>Pseudomonadota</taxon>
        <taxon>Betaproteobacteria</taxon>
        <taxon>Neisseriales</taxon>
        <taxon>Chromobacteriaceae</taxon>
        <taxon>Vogesella</taxon>
    </lineage>
</organism>
<accession>A0ABT5J2M3</accession>
<dbReference type="Proteomes" id="UP001219956">
    <property type="component" value="Unassembled WGS sequence"/>
</dbReference>
<dbReference type="RefSeq" id="WP_272753279.1">
    <property type="nucleotide sequence ID" value="NZ_JAQQLF010000031.1"/>
</dbReference>
<dbReference type="EMBL" id="JAQQLF010000031">
    <property type="protein sequence ID" value="MDC7719094.1"/>
    <property type="molecule type" value="Genomic_DNA"/>
</dbReference>
<evidence type="ECO:0000313" key="1">
    <source>
        <dbReference type="EMBL" id="MDC7719094.1"/>
    </source>
</evidence>
<keyword evidence="2" id="KW-1185">Reference proteome</keyword>
<protein>
    <submittedName>
        <fullName evidence="1">Uncharacterized protein</fullName>
    </submittedName>
</protein>
<evidence type="ECO:0000313" key="2">
    <source>
        <dbReference type="Proteomes" id="UP001219956"/>
    </source>
</evidence>